<dbReference type="Gene3D" id="3.10.20.340">
    <property type="entry name" value="ArgJ beta chain, C-terminal domain"/>
    <property type="match status" value="1"/>
</dbReference>
<gene>
    <name evidence="9" type="primary">argJ</name>
    <name evidence="10" type="ORF">MYAER_3900</name>
</gene>
<feature type="site" description="Involved in the stabilization of negative charge on the oxyanion by the formation of the oxyanion hole" evidence="9">
    <location>
        <position position="161"/>
    </location>
</feature>
<evidence type="ECO:0000256" key="3">
    <source>
        <dbReference type="ARBA" id="ARBA00022571"/>
    </source>
</evidence>
<proteinExistence type="inferred from homology"/>
<keyword evidence="9" id="KW-0511">Multifunctional enzyme</keyword>
<dbReference type="EC" id="2.3.1.35" evidence="9"/>
<evidence type="ECO:0000313" key="10">
    <source>
        <dbReference type="EMBL" id="AKE66230.1"/>
    </source>
</evidence>
<comment type="subunit">
    <text evidence="2 9">Heterotetramer of two alpha and two beta chains.</text>
</comment>
<dbReference type="EMBL" id="CP011304">
    <property type="protein sequence ID" value="AKE66230.1"/>
    <property type="molecule type" value="Genomic_DNA"/>
</dbReference>
<dbReference type="Pfam" id="PF01960">
    <property type="entry name" value="ArgJ"/>
    <property type="match status" value="1"/>
</dbReference>
<dbReference type="InterPro" id="IPR016117">
    <property type="entry name" value="ArgJ-like_dom_sf"/>
</dbReference>
<dbReference type="InterPro" id="IPR042195">
    <property type="entry name" value="ArgJ_beta_C"/>
</dbReference>
<comment type="subcellular location">
    <subcellularLocation>
        <location evidence="9">Cytoplasm</location>
    </subcellularLocation>
</comment>
<dbReference type="GO" id="GO:0006526">
    <property type="term" value="P:L-arginine biosynthetic process"/>
    <property type="evidence" value="ECO:0007669"/>
    <property type="project" value="UniProtKB-UniRule"/>
</dbReference>
<feature type="binding site" evidence="9">
    <location>
        <position position="321"/>
    </location>
    <ligand>
        <name>substrate</name>
    </ligand>
</feature>
<sequence>MQPGIISRRPFFPTSQPETVKPFANFWLFTCYNRVSNLSRRREKMADWQEIEGGITAPKGFKSAGMAAGLKPSGLPDLALIVSETEAIAAGVFTTSQVRAACVDYCRQRLQTKASARAILCNAGQANAATGEAGWQDALDSAAALSQVLGIPADAILLASTGVIGQRIRMDALTAALPTLAGLLSENGGESTARAIMTTDLVPKSIALQTTIDGRPVTIGGIAKGSGMIHPNMATMLSFITCDAAVSTVLWQNMLSRAANKSFNQITVDGDTSTNDSLIALANGQSRTTAITEMGRDAQKLEAMLTEVCQYLAKAIARDGEGATCLIEVRVSGAADDQSARQIARTIAGSSLVKSAVFGRDPNWGRIAAAAGRAGVVFHQEDLQIKLGDFVMMENGQPLAFDRASASNYLKAAASGAYLREDTVLMSICIGNGSGTGTAWGCDLSYDYVKINAEYTT</sequence>
<dbReference type="InterPro" id="IPR002813">
    <property type="entry name" value="Arg_biosynth_ArgJ"/>
</dbReference>
<feature type="chain" id="PRO_5023454772" description="Arginine biosynthesis bifunctional protein ArgJ beta chain" evidence="9">
    <location>
        <begin position="235"/>
        <end position="457"/>
    </location>
</feature>
<dbReference type="NCBIfam" id="NF003802">
    <property type="entry name" value="PRK05388.1"/>
    <property type="match status" value="1"/>
</dbReference>
<dbReference type="CDD" id="cd02152">
    <property type="entry name" value="OAT"/>
    <property type="match status" value="1"/>
</dbReference>
<feature type="site" description="Involved in the stabilization of negative charge on the oxyanion by the formation of the oxyanion hole" evidence="9">
    <location>
        <position position="162"/>
    </location>
</feature>
<name>A0A0F6RNA0_MICAE</name>
<dbReference type="Proteomes" id="UP000034103">
    <property type="component" value="Chromosome"/>
</dbReference>
<dbReference type="HAMAP" id="MF_01106">
    <property type="entry name" value="ArgJ"/>
    <property type="match status" value="1"/>
</dbReference>
<keyword evidence="3 9" id="KW-0055">Arginine biosynthesis</keyword>
<comment type="function">
    <text evidence="9">Catalyzes two activities which are involved in the cyclic version of arginine biosynthesis: the synthesis of N-acetylglutamate from glutamate and acetyl-CoA as the acetyl donor, and of ornithine by transacetylation between N(2)-acetylornithine and glutamate.</text>
</comment>
<evidence type="ECO:0000256" key="5">
    <source>
        <dbReference type="ARBA" id="ARBA00022679"/>
    </source>
</evidence>
<dbReference type="NCBIfam" id="TIGR00120">
    <property type="entry name" value="ArgJ"/>
    <property type="match status" value="1"/>
</dbReference>
<accession>A0A0F6RNA0</accession>
<evidence type="ECO:0000256" key="2">
    <source>
        <dbReference type="ARBA" id="ARBA00011475"/>
    </source>
</evidence>
<comment type="pathway">
    <text evidence="9">Amino-acid biosynthesis; L-arginine biosynthesis; L-ornithine and N-acetyl-L-glutamate from L-glutamate and N(2)-acetyl-L-ornithine (cyclic): step 1/1.</text>
</comment>
<feature type="binding site" evidence="9">
    <location>
        <position position="457"/>
    </location>
    <ligand>
        <name>substrate</name>
    </ligand>
</feature>
<comment type="similarity">
    <text evidence="1 9">Belongs to the ArgJ family.</text>
</comment>
<comment type="pathway">
    <text evidence="9">Amino-acid biosynthesis; L-arginine biosynthesis; N(2)-acetyl-L-ornithine from L-glutamate: step 1/4.</text>
</comment>
<dbReference type="GO" id="GO:0004042">
    <property type="term" value="F:L-glutamate N-acetyltransferase activity"/>
    <property type="evidence" value="ECO:0007669"/>
    <property type="project" value="UniProtKB-UniRule"/>
</dbReference>
<dbReference type="PANTHER" id="PTHR23100:SF0">
    <property type="entry name" value="ARGININE BIOSYNTHESIS BIFUNCTIONAL PROTEIN ARGJ, MITOCHONDRIAL"/>
    <property type="match status" value="1"/>
</dbReference>
<keyword evidence="5 9" id="KW-0808">Transferase</keyword>
<feature type="chain" id="PRO_5023454773" description="Arginine biosynthesis bifunctional protein ArgJ alpha chain" evidence="9">
    <location>
        <begin position="1"/>
        <end position="234"/>
    </location>
</feature>
<keyword evidence="4 9" id="KW-0028">Amino-acid biosynthesis</keyword>
<feature type="site" description="Cleavage; by autolysis" evidence="9">
    <location>
        <begin position="234"/>
        <end position="235"/>
    </location>
</feature>
<dbReference type="PANTHER" id="PTHR23100">
    <property type="entry name" value="ARGININE BIOSYNTHESIS BIFUNCTIONAL PROTEIN ARGJ"/>
    <property type="match status" value="1"/>
</dbReference>
<dbReference type="GO" id="GO:0004358">
    <property type="term" value="F:L-glutamate N-acetyltransferase activity, acting on acetyl-L-ornithine as donor"/>
    <property type="evidence" value="ECO:0007669"/>
    <property type="project" value="UniProtKB-UniRule"/>
</dbReference>
<feature type="binding site" evidence="9">
    <location>
        <position position="452"/>
    </location>
    <ligand>
        <name>substrate</name>
    </ligand>
</feature>
<protein>
    <recommendedName>
        <fullName evidence="9">Arginine biosynthesis bifunctional protein ArgJ</fullName>
    </recommendedName>
    <domain>
        <recommendedName>
            <fullName evidence="9">Glutamate N-acetyltransferase</fullName>
            <ecNumber evidence="9">2.3.1.35</ecNumber>
        </recommendedName>
        <alternativeName>
            <fullName evidence="9">Ornithine acetyltransferase</fullName>
            <shortName evidence="9">OATase</shortName>
        </alternativeName>
        <alternativeName>
            <fullName evidence="9">Ornithine transacetylase</fullName>
        </alternativeName>
    </domain>
    <domain>
        <recommendedName>
            <fullName evidence="9">Amino-acid acetyltransferase</fullName>
            <ecNumber evidence="9">2.3.1.1</ecNumber>
        </recommendedName>
        <alternativeName>
            <fullName evidence="9">N-acetylglutamate synthase</fullName>
            <shortName evidence="9">AGSase</shortName>
        </alternativeName>
    </domain>
    <component>
        <recommendedName>
            <fullName evidence="9">Arginine biosynthesis bifunctional protein ArgJ alpha chain</fullName>
        </recommendedName>
    </component>
    <component>
        <recommendedName>
            <fullName evidence="9">Arginine biosynthesis bifunctional protein ArgJ beta chain</fullName>
        </recommendedName>
    </component>
</protein>
<keyword evidence="6 9" id="KW-0068">Autocatalytic cleavage</keyword>
<dbReference type="HOGENOM" id="CLU_027172_1_1_3"/>
<reference evidence="10 11" key="1">
    <citation type="journal article" date="2015" name="Genome Announc.">
        <title>Complete Genome Sequence of Microcystis aeruginosa NIES-2549, a Bloom-Forming Cyanobacterium from Lake Kasumigaura, Japan.</title>
        <authorList>
            <person name="Yamaguchi H."/>
            <person name="Suzuki S."/>
            <person name="Tanabe Y."/>
            <person name="Osana Y."/>
            <person name="Shimura Y."/>
            <person name="Ishida K."/>
            <person name="Kawachi M."/>
        </authorList>
    </citation>
    <scope>NUCLEOTIDE SEQUENCE [LARGE SCALE GENOMIC DNA]</scope>
    <source>
        <strain evidence="10 11">NIES-2549</strain>
    </source>
</reference>
<dbReference type="PATRIC" id="fig|1641812.3.peg.4036"/>
<dbReference type="GO" id="GO:0006592">
    <property type="term" value="P:ornithine biosynthetic process"/>
    <property type="evidence" value="ECO:0007669"/>
    <property type="project" value="TreeGrafter"/>
</dbReference>
<dbReference type="FunFam" id="3.10.20.340:FF:000001">
    <property type="entry name" value="Arginine biosynthesis bifunctional protein ArgJ, chloroplastic"/>
    <property type="match status" value="1"/>
</dbReference>
<feature type="binding site" evidence="9">
    <location>
        <position position="198"/>
    </location>
    <ligand>
        <name>substrate</name>
    </ligand>
</feature>
<keyword evidence="7 9" id="KW-0012">Acyltransferase</keyword>
<dbReference type="FunFam" id="3.60.70.12:FF:000001">
    <property type="entry name" value="Arginine biosynthesis bifunctional protein ArgJ, chloroplastic"/>
    <property type="match status" value="1"/>
</dbReference>
<evidence type="ECO:0000256" key="4">
    <source>
        <dbReference type="ARBA" id="ARBA00022605"/>
    </source>
</evidence>
<comment type="catalytic activity">
    <reaction evidence="9">
        <text>L-glutamate + acetyl-CoA = N-acetyl-L-glutamate + CoA + H(+)</text>
        <dbReference type="Rhea" id="RHEA:24292"/>
        <dbReference type="ChEBI" id="CHEBI:15378"/>
        <dbReference type="ChEBI" id="CHEBI:29985"/>
        <dbReference type="ChEBI" id="CHEBI:44337"/>
        <dbReference type="ChEBI" id="CHEBI:57287"/>
        <dbReference type="ChEBI" id="CHEBI:57288"/>
        <dbReference type="EC" id="2.3.1.1"/>
    </reaction>
</comment>
<evidence type="ECO:0000256" key="8">
    <source>
        <dbReference type="ARBA" id="ARBA00049439"/>
    </source>
</evidence>
<dbReference type="AlphaFoldDB" id="A0A0F6RNA0"/>
<evidence type="ECO:0000256" key="1">
    <source>
        <dbReference type="ARBA" id="ARBA00006774"/>
    </source>
</evidence>
<keyword evidence="9" id="KW-0963">Cytoplasm</keyword>
<dbReference type="SUPFAM" id="SSF56266">
    <property type="entry name" value="DmpA/ArgJ-like"/>
    <property type="match status" value="1"/>
</dbReference>
<feature type="binding site" evidence="9">
    <location>
        <position position="235"/>
    </location>
    <ligand>
        <name>substrate</name>
    </ligand>
</feature>
<evidence type="ECO:0000313" key="11">
    <source>
        <dbReference type="Proteomes" id="UP000034103"/>
    </source>
</evidence>
<dbReference type="UniPathway" id="UPA00068">
    <property type="reaction ID" value="UER00106"/>
</dbReference>
<dbReference type="GO" id="GO:0005737">
    <property type="term" value="C:cytoplasm"/>
    <property type="evidence" value="ECO:0007669"/>
    <property type="project" value="UniProtKB-SubCell"/>
</dbReference>
<feature type="active site" description="Nucleophile" evidence="9">
    <location>
        <position position="235"/>
    </location>
</feature>
<evidence type="ECO:0000256" key="9">
    <source>
        <dbReference type="HAMAP-Rule" id="MF_01106"/>
    </source>
</evidence>
<comment type="catalytic activity">
    <reaction evidence="8 9">
        <text>N(2)-acetyl-L-ornithine + L-glutamate = N-acetyl-L-glutamate + L-ornithine</text>
        <dbReference type="Rhea" id="RHEA:15349"/>
        <dbReference type="ChEBI" id="CHEBI:29985"/>
        <dbReference type="ChEBI" id="CHEBI:44337"/>
        <dbReference type="ChEBI" id="CHEBI:46911"/>
        <dbReference type="ChEBI" id="CHEBI:57805"/>
        <dbReference type="EC" id="2.3.1.35"/>
    </reaction>
</comment>
<dbReference type="Gene3D" id="3.60.70.12">
    <property type="entry name" value="L-amino peptidase D-ALA esterase/amidase"/>
    <property type="match status" value="1"/>
</dbReference>
<evidence type="ECO:0000256" key="6">
    <source>
        <dbReference type="ARBA" id="ARBA00022813"/>
    </source>
</evidence>
<feature type="binding site" evidence="9">
    <location>
        <position position="224"/>
    </location>
    <ligand>
        <name>substrate</name>
    </ligand>
</feature>
<evidence type="ECO:0000256" key="7">
    <source>
        <dbReference type="ARBA" id="ARBA00023315"/>
    </source>
</evidence>
<organism evidence="10 11">
    <name type="scientific">Microcystis aeruginosa NIES-2549</name>
    <dbReference type="NCBI Taxonomy" id="1641812"/>
    <lineage>
        <taxon>Bacteria</taxon>
        <taxon>Bacillati</taxon>
        <taxon>Cyanobacteriota</taxon>
        <taxon>Cyanophyceae</taxon>
        <taxon>Oscillatoriophycideae</taxon>
        <taxon>Chroococcales</taxon>
        <taxon>Microcystaceae</taxon>
        <taxon>Microcystis</taxon>
    </lineage>
</organism>
<dbReference type="EC" id="2.3.1.1" evidence="9"/>